<gene>
    <name evidence="2" type="ORF">GCU56_14365</name>
</gene>
<sequence>MTAAALGSVQYWEDVADRTWGRYIVAAETDAITEAQAAAPPPKHALDVGCGGGRWTDLLLEHGWSVTAVDVDPEALATCAGRNPAAEPVLVDPHDETLAAADHSVAVVVCIEVLPVTHSDWFCREASRVLVPGGRLVTVAWNRSSLRGRAAGARRRLREGRQHEHYQTSYRPWRRRLVEAGFRIEAERGLCWFPFGRASDSRLVPFCVAVERRLGLCRLPALSPWVLVTAVRGTTVR</sequence>
<evidence type="ECO:0000259" key="1">
    <source>
        <dbReference type="Pfam" id="PF08241"/>
    </source>
</evidence>
<dbReference type="InterPro" id="IPR013216">
    <property type="entry name" value="Methyltransf_11"/>
</dbReference>
<dbReference type="RefSeq" id="WP_163482416.1">
    <property type="nucleotide sequence ID" value="NZ_JAAGWF010000015.1"/>
</dbReference>
<dbReference type="Proteomes" id="UP000470246">
    <property type="component" value="Unassembled WGS sequence"/>
</dbReference>
<proteinExistence type="predicted"/>
<keyword evidence="3" id="KW-1185">Reference proteome</keyword>
<dbReference type="Gene3D" id="3.40.50.150">
    <property type="entry name" value="Vaccinia Virus protein VP39"/>
    <property type="match status" value="1"/>
</dbReference>
<dbReference type="CDD" id="cd02440">
    <property type="entry name" value="AdoMet_MTases"/>
    <property type="match status" value="1"/>
</dbReference>
<keyword evidence="2" id="KW-0489">Methyltransferase</keyword>
<dbReference type="PANTHER" id="PTHR42912:SF93">
    <property type="entry name" value="N6-ADENOSINE-METHYLTRANSFERASE TMT1A"/>
    <property type="match status" value="1"/>
</dbReference>
<evidence type="ECO:0000313" key="2">
    <source>
        <dbReference type="EMBL" id="NEK59052.1"/>
    </source>
</evidence>
<feature type="domain" description="Methyltransferase type 11" evidence="1">
    <location>
        <begin position="46"/>
        <end position="137"/>
    </location>
</feature>
<dbReference type="InterPro" id="IPR050508">
    <property type="entry name" value="Methyltransf_Superfamily"/>
</dbReference>
<reference evidence="2 3" key="1">
    <citation type="submission" date="2020-02" db="EMBL/GenBank/DDBJ databases">
        <title>Geodermatophilus sabuli CPCC 205279 I12A-02694.</title>
        <authorList>
            <person name="Jiang Z."/>
        </authorList>
    </citation>
    <scope>NUCLEOTIDE SEQUENCE [LARGE SCALE GENOMIC DNA]</scope>
    <source>
        <strain evidence="2 3">I12A-02694</strain>
    </source>
</reference>
<dbReference type="Pfam" id="PF08241">
    <property type="entry name" value="Methyltransf_11"/>
    <property type="match status" value="1"/>
</dbReference>
<dbReference type="InterPro" id="IPR029063">
    <property type="entry name" value="SAM-dependent_MTases_sf"/>
</dbReference>
<dbReference type="GO" id="GO:0008757">
    <property type="term" value="F:S-adenosylmethionine-dependent methyltransferase activity"/>
    <property type="evidence" value="ECO:0007669"/>
    <property type="project" value="InterPro"/>
</dbReference>
<protein>
    <submittedName>
        <fullName evidence="2">Methyltransferase domain-containing protein</fullName>
    </submittedName>
</protein>
<dbReference type="EMBL" id="JAAGWF010000015">
    <property type="protein sequence ID" value="NEK59052.1"/>
    <property type="molecule type" value="Genomic_DNA"/>
</dbReference>
<evidence type="ECO:0000313" key="3">
    <source>
        <dbReference type="Proteomes" id="UP000470246"/>
    </source>
</evidence>
<organism evidence="2 3">
    <name type="scientific">Geodermatophilus sabuli</name>
    <dbReference type="NCBI Taxonomy" id="1564158"/>
    <lineage>
        <taxon>Bacteria</taxon>
        <taxon>Bacillati</taxon>
        <taxon>Actinomycetota</taxon>
        <taxon>Actinomycetes</taxon>
        <taxon>Geodermatophilales</taxon>
        <taxon>Geodermatophilaceae</taxon>
        <taxon>Geodermatophilus</taxon>
    </lineage>
</organism>
<accession>A0A7K3W2N9</accession>
<comment type="caution">
    <text evidence="2">The sequence shown here is derived from an EMBL/GenBank/DDBJ whole genome shotgun (WGS) entry which is preliminary data.</text>
</comment>
<name>A0A7K3W2N9_9ACTN</name>
<dbReference type="GO" id="GO:0032259">
    <property type="term" value="P:methylation"/>
    <property type="evidence" value="ECO:0007669"/>
    <property type="project" value="UniProtKB-KW"/>
</dbReference>
<dbReference type="PANTHER" id="PTHR42912">
    <property type="entry name" value="METHYLTRANSFERASE"/>
    <property type="match status" value="1"/>
</dbReference>
<dbReference type="AlphaFoldDB" id="A0A7K3W2N9"/>
<keyword evidence="2" id="KW-0808">Transferase</keyword>
<dbReference type="SUPFAM" id="SSF53335">
    <property type="entry name" value="S-adenosyl-L-methionine-dependent methyltransferases"/>
    <property type="match status" value="1"/>
</dbReference>